<dbReference type="SUPFAM" id="SSF55729">
    <property type="entry name" value="Acyl-CoA N-acyltransferases (Nat)"/>
    <property type="match status" value="1"/>
</dbReference>
<evidence type="ECO:0000313" key="2">
    <source>
        <dbReference type="EMBL" id="NMN96707.1"/>
    </source>
</evidence>
<keyword evidence="3" id="KW-1185">Reference proteome</keyword>
<dbReference type="InterPro" id="IPR016181">
    <property type="entry name" value="Acyl_CoA_acyltransferase"/>
</dbReference>
<dbReference type="EMBL" id="VCQU01000005">
    <property type="protein sequence ID" value="NMN96707.1"/>
    <property type="molecule type" value="Genomic_DNA"/>
</dbReference>
<dbReference type="Proteomes" id="UP000535543">
    <property type="component" value="Unassembled WGS sequence"/>
</dbReference>
<proteinExistence type="predicted"/>
<dbReference type="CDD" id="cd04301">
    <property type="entry name" value="NAT_SF"/>
    <property type="match status" value="1"/>
</dbReference>
<reference evidence="2 3" key="1">
    <citation type="submission" date="2019-05" db="EMBL/GenBank/DDBJ databases">
        <authorList>
            <person name="Lee S.D."/>
        </authorList>
    </citation>
    <scope>NUCLEOTIDE SEQUENCE [LARGE SCALE GENOMIC DNA]</scope>
    <source>
        <strain evidence="2 3">YC2-7</strain>
    </source>
</reference>
<protein>
    <submittedName>
        <fullName evidence="2">GNAT family N-acetyltransferase</fullName>
    </submittedName>
</protein>
<dbReference type="InterPro" id="IPR000182">
    <property type="entry name" value="GNAT_dom"/>
</dbReference>
<name>A0A848KLQ4_9NOCA</name>
<sequence length="188" mass="20316">MDRKANGDTMNTVSITRLEPAHVDGLRLFLAQSSAGDRTYFRDDVLANGVVDSWLARTTGAYHVALVEGEVAGLLVLEPGVEWGRHVGEIRIVVAQGFRRRGIGRALARRALIAGLELDLDKLVVQVAAEDEATTSMFVTLAFEPEALLRGHVRDDSGDTHDLLVLAHFVESTRGAVAAIGLAEAMEM</sequence>
<gene>
    <name evidence="2" type="ORF">FGL95_16845</name>
</gene>
<comment type="caution">
    <text evidence="2">The sequence shown here is derived from an EMBL/GenBank/DDBJ whole genome shotgun (WGS) entry which is preliminary data.</text>
</comment>
<dbReference type="Pfam" id="PF00583">
    <property type="entry name" value="Acetyltransf_1"/>
    <property type="match status" value="1"/>
</dbReference>
<dbReference type="GO" id="GO:0016747">
    <property type="term" value="F:acyltransferase activity, transferring groups other than amino-acyl groups"/>
    <property type="evidence" value="ECO:0007669"/>
    <property type="project" value="InterPro"/>
</dbReference>
<feature type="domain" description="N-acetyltransferase" evidence="1">
    <location>
        <begin position="13"/>
        <end position="171"/>
    </location>
</feature>
<keyword evidence="2" id="KW-0808">Transferase</keyword>
<dbReference type="AlphaFoldDB" id="A0A848KLQ4"/>
<evidence type="ECO:0000259" key="1">
    <source>
        <dbReference type="PROSITE" id="PS51186"/>
    </source>
</evidence>
<organism evidence="2 3">
    <name type="scientific">Antrihabitans stalactiti</name>
    <dbReference type="NCBI Taxonomy" id="2584121"/>
    <lineage>
        <taxon>Bacteria</taxon>
        <taxon>Bacillati</taxon>
        <taxon>Actinomycetota</taxon>
        <taxon>Actinomycetes</taxon>
        <taxon>Mycobacteriales</taxon>
        <taxon>Nocardiaceae</taxon>
        <taxon>Antrihabitans</taxon>
    </lineage>
</organism>
<dbReference type="Gene3D" id="3.40.630.30">
    <property type="match status" value="1"/>
</dbReference>
<evidence type="ECO:0000313" key="3">
    <source>
        <dbReference type="Proteomes" id="UP000535543"/>
    </source>
</evidence>
<dbReference type="PROSITE" id="PS51186">
    <property type="entry name" value="GNAT"/>
    <property type="match status" value="1"/>
</dbReference>
<accession>A0A848KLQ4</accession>
<reference evidence="2 3" key="2">
    <citation type="submission" date="2020-06" db="EMBL/GenBank/DDBJ databases">
        <title>Antribacter stalactiti gen. nov., sp. nov., a new member of the family Nacardiaceae isolated from a cave.</title>
        <authorList>
            <person name="Kim I.S."/>
        </authorList>
    </citation>
    <scope>NUCLEOTIDE SEQUENCE [LARGE SCALE GENOMIC DNA]</scope>
    <source>
        <strain evidence="2 3">YC2-7</strain>
    </source>
</reference>